<dbReference type="InterPro" id="IPR023213">
    <property type="entry name" value="CAT-like_dom_sf"/>
</dbReference>
<dbReference type="Pfam" id="PF00668">
    <property type="entry name" value="Condensation"/>
    <property type="match status" value="1"/>
</dbReference>
<proteinExistence type="predicted"/>
<dbReference type="PROSITE" id="PS50075">
    <property type="entry name" value="CARRIER"/>
    <property type="match status" value="1"/>
</dbReference>
<keyword evidence="3" id="KW-0597">Phosphoprotein</keyword>
<dbReference type="RefSeq" id="WP_151759298.1">
    <property type="nucleotide sequence ID" value="NZ_BKZW01000004.1"/>
</dbReference>
<dbReference type="InterPro" id="IPR009081">
    <property type="entry name" value="PP-bd_ACP"/>
</dbReference>
<dbReference type="GO" id="GO:0003824">
    <property type="term" value="F:catalytic activity"/>
    <property type="evidence" value="ECO:0007669"/>
    <property type="project" value="InterPro"/>
</dbReference>
<evidence type="ECO:0000259" key="4">
    <source>
        <dbReference type="PROSITE" id="PS50075"/>
    </source>
</evidence>
<evidence type="ECO:0000313" key="5">
    <source>
        <dbReference type="EMBL" id="GER91677.1"/>
    </source>
</evidence>
<dbReference type="GO" id="GO:0008610">
    <property type="term" value="P:lipid biosynthetic process"/>
    <property type="evidence" value="ECO:0007669"/>
    <property type="project" value="UniProtKB-ARBA"/>
</dbReference>
<keyword evidence="2" id="KW-0596">Phosphopantetheine</keyword>
<dbReference type="Gene3D" id="3.30.559.10">
    <property type="entry name" value="Chloramphenicol acetyltransferase-like domain"/>
    <property type="match status" value="1"/>
</dbReference>
<dbReference type="PANTHER" id="PTHR45398:SF1">
    <property type="entry name" value="ENZYME, PUTATIVE (JCVI)-RELATED"/>
    <property type="match status" value="1"/>
</dbReference>
<feature type="domain" description="Carrier" evidence="4">
    <location>
        <begin position="1"/>
        <end position="59"/>
    </location>
</feature>
<dbReference type="InterPro" id="IPR036736">
    <property type="entry name" value="ACP-like_sf"/>
</dbReference>
<evidence type="ECO:0000256" key="1">
    <source>
        <dbReference type="ARBA" id="ARBA00001957"/>
    </source>
</evidence>
<dbReference type="SUPFAM" id="SSF52777">
    <property type="entry name" value="CoA-dependent acyltransferases"/>
    <property type="match status" value="1"/>
</dbReference>
<dbReference type="Gene3D" id="1.10.1200.10">
    <property type="entry name" value="ACP-like"/>
    <property type="match status" value="1"/>
</dbReference>
<name>A0A5J4KYN1_9CHLR</name>
<evidence type="ECO:0000313" key="6">
    <source>
        <dbReference type="Proteomes" id="UP000326912"/>
    </source>
</evidence>
<keyword evidence="6" id="KW-1185">Reference proteome</keyword>
<dbReference type="PANTHER" id="PTHR45398">
    <property type="match status" value="1"/>
</dbReference>
<dbReference type="Pfam" id="PF00550">
    <property type="entry name" value="PP-binding"/>
    <property type="match status" value="1"/>
</dbReference>
<dbReference type="PROSITE" id="PS00012">
    <property type="entry name" value="PHOSPHOPANTETHEINE"/>
    <property type="match status" value="1"/>
</dbReference>
<dbReference type="InterPro" id="IPR001242">
    <property type="entry name" value="Condensation_dom"/>
</dbReference>
<dbReference type="AlphaFoldDB" id="A0A5J4KYN1"/>
<reference evidence="5 6" key="1">
    <citation type="submission" date="2019-10" db="EMBL/GenBank/DDBJ databases">
        <title>Dictyobacter vulcani sp. nov., within the class Ktedonobacteria, isolated from soil of volcanic Mt. Zao.</title>
        <authorList>
            <person name="Zheng Y."/>
            <person name="Wang C.M."/>
            <person name="Sakai Y."/>
            <person name="Abe K."/>
            <person name="Yokota A."/>
            <person name="Yabe S."/>
        </authorList>
    </citation>
    <scope>NUCLEOTIDE SEQUENCE [LARGE SCALE GENOMIC DNA]</scope>
    <source>
        <strain evidence="5 6">W12</strain>
    </source>
</reference>
<dbReference type="InterPro" id="IPR006162">
    <property type="entry name" value="Ppantetheine_attach_site"/>
</dbReference>
<accession>A0A5J4KYN1</accession>
<comment type="cofactor">
    <cofactor evidence="1">
        <name>pantetheine 4'-phosphate</name>
        <dbReference type="ChEBI" id="CHEBI:47942"/>
    </cofactor>
</comment>
<evidence type="ECO:0000256" key="2">
    <source>
        <dbReference type="ARBA" id="ARBA00022450"/>
    </source>
</evidence>
<dbReference type="Proteomes" id="UP000326912">
    <property type="component" value="Unassembled WGS sequence"/>
</dbReference>
<comment type="caution">
    <text evidence="5">The sequence shown here is derived from an EMBL/GenBank/DDBJ whole genome shotgun (WGS) entry which is preliminary data.</text>
</comment>
<dbReference type="SUPFAM" id="SSF47336">
    <property type="entry name" value="ACP-like"/>
    <property type="match status" value="1"/>
</dbReference>
<protein>
    <recommendedName>
        <fullName evidence="4">Carrier domain-containing protein</fullName>
    </recommendedName>
</protein>
<gene>
    <name evidence="5" type="ORF">KDW_58390</name>
</gene>
<sequence length="167" mass="18752">MSTEQPISTDDNFFEIGGDSILSLQIVSRARELGLQLTPRDIFEHQTIAGLARVLASAGSIAVNEIEQGPISGDVVLTPIQHWFFEQQLVDPNHWNQAFMLSVRPDIQVDLLQQALAHLPLHHDGLRTRFSYRDGHWLQTIAAPESARLLSSIGSMFLNIVVRTYRI</sequence>
<organism evidence="5 6">
    <name type="scientific">Dictyobacter vulcani</name>
    <dbReference type="NCBI Taxonomy" id="2607529"/>
    <lineage>
        <taxon>Bacteria</taxon>
        <taxon>Bacillati</taxon>
        <taxon>Chloroflexota</taxon>
        <taxon>Ktedonobacteria</taxon>
        <taxon>Ktedonobacterales</taxon>
        <taxon>Dictyobacteraceae</taxon>
        <taxon>Dictyobacter</taxon>
    </lineage>
</organism>
<evidence type="ECO:0000256" key="3">
    <source>
        <dbReference type="ARBA" id="ARBA00022553"/>
    </source>
</evidence>
<dbReference type="EMBL" id="BKZW01000004">
    <property type="protein sequence ID" value="GER91677.1"/>
    <property type="molecule type" value="Genomic_DNA"/>
</dbReference>